<gene>
    <name evidence="2" type="ORF">BDP27DRAFT_1374417</name>
</gene>
<protein>
    <submittedName>
        <fullName evidence="2">Uncharacterized protein</fullName>
    </submittedName>
</protein>
<feature type="region of interest" description="Disordered" evidence="1">
    <location>
        <begin position="98"/>
        <end position="117"/>
    </location>
</feature>
<dbReference type="EMBL" id="JADNRY010000555">
    <property type="protein sequence ID" value="KAF9041144.1"/>
    <property type="molecule type" value="Genomic_DNA"/>
</dbReference>
<reference evidence="2" key="1">
    <citation type="submission" date="2020-11" db="EMBL/GenBank/DDBJ databases">
        <authorList>
            <consortium name="DOE Joint Genome Institute"/>
            <person name="Ahrendt S."/>
            <person name="Riley R."/>
            <person name="Andreopoulos W."/>
            <person name="Labutti K."/>
            <person name="Pangilinan J."/>
            <person name="Ruiz-Duenas F.J."/>
            <person name="Barrasa J.M."/>
            <person name="Sanchez-Garcia M."/>
            <person name="Camarero S."/>
            <person name="Miyauchi S."/>
            <person name="Serrano A."/>
            <person name="Linde D."/>
            <person name="Babiker R."/>
            <person name="Drula E."/>
            <person name="Ayuso-Fernandez I."/>
            <person name="Pacheco R."/>
            <person name="Padilla G."/>
            <person name="Ferreira P."/>
            <person name="Barriuso J."/>
            <person name="Kellner H."/>
            <person name="Castanera R."/>
            <person name="Alfaro M."/>
            <person name="Ramirez L."/>
            <person name="Pisabarro A.G."/>
            <person name="Kuo A."/>
            <person name="Tritt A."/>
            <person name="Lipzen A."/>
            <person name="He G."/>
            <person name="Yan M."/>
            <person name="Ng V."/>
            <person name="Cullen D."/>
            <person name="Martin F."/>
            <person name="Rosso M.-N."/>
            <person name="Henrissat B."/>
            <person name="Hibbett D."/>
            <person name="Martinez A.T."/>
            <person name="Grigoriev I.V."/>
        </authorList>
    </citation>
    <scope>NUCLEOTIDE SEQUENCE</scope>
    <source>
        <strain evidence="2">AH 40177</strain>
    </source>
</reference>
<accession>A0A9P5P6Q2</accession>
<dbReference type="Proteomes" id="UP000772434">
    <property type="component" value="Unassembled WGS sequence"/>
</dbReference>
<evidence type="ECO:0000256" key="1">
    <source>
        <dbReference type="SAM" id="MobiDB-lite"/>
    </source>
</evidence>
<feature type="compositionally biased region" description="Basic and acidic residues" evidence="1">
    <location>
        <begin position="52"/>
        <end position="73"/>
    </location>
</feature>
<feature type="region of interest" description="Disordered" evidence="1">
    <location>
        <begin position="52"/>
        <end position="89"/>
    </location>
</feature>
<proteinExistence type="predicted"/>
<organism evidence="2 3">
    <name type="scientific">Rhodocollybia butyracea</name>
    <dbReference type="NCBI Taxonomy" id="206335"/>
    <lineage>
        <taxon>Eukaryota</taxon>
        <taxon>Fungi</taxon>
        <taxon>Dikarya</taxon>
        <taxon>Basidiomycota</taxon>
        <taxon>Agaricomycotina</taxon>
        <taxon>Agaricomycetes</taxon>
        <taxon>Agaricomycetidae</taxon>
        <taxon>Agaricales</taxon>
        <taxon>Marasmiineae</taxon>
        <taxon>Omphalotaceae</taxon>
        <taxon>Rhodocollybia</taxon>
    </lineage>
</organism>
<comment type="caution">
    <text evidence="2">The sequence shown here is derived from an EMBL/GenBank/DDBJ whole genome shotgun (WGS) entry which is preliminary data.</text>
</comment>
<name>A0A9P5P6Q2_9AGAR</name>
<feature type="compositionally biased region" description="Pro residues" evidence="1">
    <location>
        <begin position="105"/>
        <end position="115"/>
    </location>
</feature>
<evidence type="ECO:0000313" key="2">
    <source>
        <dbReference type="EMBL" id="KAF9041144.1"/>
    </source>
</evidence>
<dbReference type="AlphaFoldDB" id="A0A9P5P6Q2"/>
<evidence type="ECO:0000313" key="3">
    <source>
        <dbReference type="Proteomes" id="UP000772434"/>
    </source>
</evidence>
<sequence>MVFGHLLTKNGGIFRIGIFESQQTTGSSFGPTDGASPVSIAEWKCDPGNFLKDTKQLDNKELPKSQNIEKEPEVSSNINQPIPSKHLEPAPADSMYGQYLYFSPPEAPTPPPPQHQTPLQHPGLRYPYTYLYPPYGPPYYVQPNYELYLQ</sequence>
<keyword evidence="3" id="KW-1185">Reference proteome</keyword>